<dbReference type="RefSeq" id="WP_125968776.1">
    <property type="nucleotide sequence ID" value="NZ_QXGK01000016.1"/>
</dbReference>
<comment type="pathway">
    <text evidence="1">Glycan metabolism; L-arabinan degradation.</text>
</comment>
<comment type="similarity">
    <text evidence="2 6">Belongs to the glycosyl hydrolase 43 family.</text>
</comment>
<evidence type="ECO:0000256" key="4">
    <source>
        <dbReference type="ARBA" id="ARBA00023295"/>
    </source>
</evidence>
<dbReference type="PANTHER" id="PTHR43301">
    <property type="entry name" value="ARABINAN ENDO-1,5-ALPHA-L-ARABINOSIDASE"/>
    <property type="match status" value="1"/>
</dbReference>
<evidence type="ECO:0000256" key="3">
    <source>
        <dbReference type="ARBA" id="ARBA00022801"/>
    </source>
</evidence>
<evidence type="ECO:0000256" key="6">
    <source>
        <dbReference type="RuleBase" id="RU361187"/>
    </source>
</evidence>
<gene>
    <name evidence="7" type="ORF">D2E24_1519</name>
</gene>
<evidence type="ECO:0000256" key="5">
    <source>
        <dbReference type="PIRSR" id="PIRSR606710-2"/>
    </source>
</evidence>
<dbReference type="EMBL" id="QXGK01000016">
    <property type="protein sequence ID" value="RSX54659.1"/>
    <property type="molecule type" value="Genomic_DNA"/>
</dbReference>
<dbReference type="CDD" id="cd08981">
    <property type="entry name" value="GH43_Bt1873-like"/>
    <property type="match status" value="1"/>
</dbReference>
<dbReference type="InterPro" id="IPR023296">
    <property type="entry name" value="Glyco_hydro_beta-prop_sf"/>
</dbReference>
<dbReference type="Gene3D" id="2.115.10.20">
    <property type="entry name" value="Glycosyl hydrolase domain, family 43"/>
    <property type="match status" value="1"/>
</dbReference>
<dbReference type="SUPFAM" id="SSF75005">
    <property type="entry name" value="Arabinanase/levansucrase/invertase"/>
    <property type="match status" value="1"/>
</dbReference>
<evidence type="ECO:0000256" key="2">
    <source>
        <dbReference type="ARBA" id="ARBA00009865"/>
    </source>
</evidence>
<keyword evidence="4 6" id="KW-0326">Glycosidase</keyword>
<sequence>MDIAYPLGMHDFDLHDPFILADADSGRYYLYNANYYQYRSADHGNGRSVVMYESPDLVHFSEPRDVFDLNDLPAGAWYDDSDSPWAPEVHAWKGRYWMFLTLHTALDRPGRPRSGPDWYVRDGEIRHRRGVFVAVADSPEGPFVIKDPSRPTTPQDDMALDGTLVTDDDGTPWMVYAHEWVELYDGTMEAIRLNPDDLSEPVGDPVHLWSASEGVWHAEDGDAPAGGWHGDFTGPEAATMIPEDSGGYVTDGPYPARTPDGSLLSVWTSYSNGEYILSQAISRSGKVSGPWEQLPPIDRNDAGHAMLFRTFEGTLLLLMHTNMTRKDDQGEPLHSHGIVYECEVTDGGIRLGRHRDDIDGIADPSDDR</sequence>
<keyword evidence="3 6" id="KW-0378">Hydrolase</keyword>
<dbReference type="Pfam" id="PF04616">
    <property type="entry name" value="Glyco_hydro_43"/>
    <property type="match status" value="1"/>
</dbReference>
<keyword evidence="8" id="KW-1185">Reference proteome</keyword>
<evidence type="ECO:0000313" key="8">
    <source>
        <dbReference type="Proteomes" id="UP000287470"/>
    </source>
</evidence>
<accession>A0A430FP99</accession>
<organism evidence="7 8">
    <name type="scientific">Bifidobacterium samirii</name>
    <dbReference type="NCBI Taxonomy" id="2306974"/>
    <lineage>
        <taxon>Bacteria</taxon>
        <taxon>Bacillati</taxon>
        <taxon>Actinomycetota</taxon>
        <taxon>Actinomycetes</taxon>
        <taxon>Bifidobacteriales</taxon>
        <taxon>Bifidobacteriaceae</taxon>
        <taxon>Bifidobacterium</taxon>
    </lineage>
</organism>
<protein>
    <submittedName>
        <fullName evidence="7">Endo-arabinase</fullName>
    </submittedName>
</protein>
<name>A0A430FP99_9BIFI</name>
<dbReference type="OrthoDB" id="9763933at2"/>
<evidence type="ECO:0000256" key="1">
    <source>
        <dbReference type="ARBA" id="ARBA00004834"/>
    </source>
</evidence>
<feature type="site" description="Important for catalytic activity, responsible for pKa modulation of the active site Glu and correct orientation of both the proton donor and substrate" evidence="5">
    <location>
        <position position="161"/>
    </location>
</feature>
<dbReference type="InterPro" id="IPR050727">
    <property type="entry name" value="GH43_arabinanases"/>
</dbReference>
<dbReference type="GO" id="GO:0005975">
    <property type="term" value="P:carbohydrate metabolic process"/>
    <property type="evidence" value="ECO:0007669"/>
    <property type="project" value="InterPro"/>
</dbReference>
<dbReference type="InterPro" id="IPR006710">
    <property type="entry name" value="Glyco_hydro_43"/>
</dbReference>
<evidence type="ECO:0000313" key="7">
    <source>
        <dbReference type="EMBL" id="RSX54659.1"/>
    </source>
</evidence>
<reference evidence="7 8" key="1">
    <citation type="submission" date="2018-09" db="EMBL/GenBank/DDBJ databases">
        <title>Characterization of the phylogenetic diversity of five novel species belonging to the genus Bifidobacterium.</title>
        <authorList>
            <person name="Lugli G.A."/>
            <person name="Duranti S."/>
            <person name="Milani C."/>
        </authorList>
    </citation>
    <scope>NUCLEOTIDE SEQUENCE [LARGE SCALE GENOMIC DNA]</scope>
    <source>
        <strain evidence="7 8">2033B</strain>
    </source>
</reference>
<dbReference type="AlphaFoldDB" id="A0A430FP99"/>
<comment type="caution">
    <text evidence="7">The sequence shown here is derived from an EMBL/GenBank/DDBJ whole genome shotgun (WGS) entry which is preliminary data.</text>
</comment>
<dbReference type="PANTHER" id="PTHR43301:SF3">
    <property type="entry name" value="ARABINAN ENDO-1,5-ALPHA-L-ARABINOSIDASE A-RELATED"/>
    <property type="match status" value="1"/>
</dbReference>
<dbReference type="GO" id="GO:0004553">
    <property type="term" value="F:hydrolase activity, hydrolyzing O-glycosyl compounds"/>
    <property type="evidence" value="ECO:0007669"/>
    <property type="project" value="InterPro"/>
</dbReference>
<dbReference type="Proteomes" id="UP000287470">
    <property type="component" value="Unassembled WGS sequence"/>
</dbReference>
<proteinExistence type="inferred from homology"/>